<dbReference type="OrthoDB" id="5594999at2759"/>
<feature type="repeat" description="WD" evidence="7">
    <location>
        <begin position="1054"/>
        <end position="1072"/>
    </location>
</feature>
<evidence type="ECO:0000256" key="2">
    <source>
        <dbReference type="ARBA" id="ARBA00022490"/>
    </source>
</evidence>
<dbReference type="SMART" id="SM00320">
    <property type="entry name" value="WD40"/>
    <property type="match status" value="10"/>
</dbReference>
<dbReference type="GO" id="GO:0005737">
    <property type="term" value="C:cytoplasm"/>
    <property type="evidence" value="ECO:0007669"/>
    <property type="project" value="UniProtKB-SubCell"/>
</dbReference>
<evidence type="ECO:0000256" key="4">
    <source>
        <dbReference type="ARBA" id="ARBA00022694"/>
    </source>
</evidence>
<comment type="similarity">
    <text evidence="6">Belongs to the WD repeat WDR6 family.</text>
</comment>
<feature type="compositionally biased region" description="Polar residues" evidence="8">
    <location>
        <begin position="1151"/>
        <end position="1169"/>
    </location>
</feature>
<keyword evidence="4" id="KW-0819">tRNA processing</keyword>
<keyword evidence="3 7" id="KW-0853">WD repeat</keyword>
<dbReference type="PANTHER" id="PTHR14344">
    <property type="entry name" value="WD REPEAT PROTEIN"/>
    <property type="match status" value="1"/>
</dbReference>
<dbReference type="InterPro" id="IPR051973">
    <property type="entry name" value="tRNA_Anticodon_Mtase-Reg"/>
</dbReference>
<dbReference type="PROSITE" id="PS50294">
    <property type="entry name" value="WD_REPEATS_REGION"/>
    <property type="match status" value="1"/>
</dbReference>
<dbReference type="SUPFAM" id="SSF50978">
    <property type="entry name" value="WD40 repeat-like"/>
    <property type="match status" value="3"/>
</dbReference>
<protein>
    <submittedName>
        <fullName evidence="9">Uncharacterized protein</fullName>
    </submittedName>
</protein>
<evidence type="ECO:0000256" key="1">
    <source>
        <dbReference type="ARBA" id="ARBA00004496"/>
    </source>
</evidence>
<feature type="region of interest" description="Disordered" evidence="8">
    <location>
        <begin position="1097"/>
        <end position="1169"/>
    </location>
</feature>
<accession>A0A5P1FK92</accession>
<dbReference type="Proteomes" id="UP000243459">
    <property type="component" value="Chromosome 2"/>
</dbReference>
<evidence type="ECO:0000256" key="5">
    <source>
        <dbReference type="ARBA" id="ARBA00022737"/>
    </source>
</evidence>
<keyword evidence="2" id="KW-0963">Cytoplasm</keyword>
<evidence type="ECO:0000256" key="7">
    <source>
        <dbReference type="PROSITE-ProRule" id="PRU00221"/>
    </source>
</evidence>
<dbReference type="OMA" id="RSARIWM"/>
<reference evidence="10" key="1">
    <citation type="journal article" date="2017" name="Nat. Commun.">
        <title>The asparagus genome sheds light on the origin and evolution of a young Y chromosome.</title>
        <authorList>
            <person name="Harkess A."/>
            <person name="Zhou J."/>
            <person name="Xu C."/>
            <person name="Bowers J.E."/>
            <person name="Van der Hulst R."/>
            <person name="Ayyampalayam S."/>
            <person name="Mercati F."/>
            <person name="Riccardi P."/>
            <person name="McKain M.R."/>
            <person name="Kakrana A."/>
            <person name="Tang H."/>
            <person name="Ray J."/>
            <person name="Groenendijk J."/>
            <person name="Arikit S."/>
            <person name="Mathioni S.M."/>
            <person name="Nakano M."/>
            <person name="Shan H."/>
            <person name="Telgmann-Rauber A."/>
            <person name="Kanno A."/>
            <person name="Yue Z."/>
            <person name="Chen H."/>
            <person name="Li W."/>
            <person name="Chen Y."/>
            <person name="Xu X."/>
            <person name="Zhang Y."/>
            <person name="Luo S."/>
            <person name="Chen H."/>
            <person name="Gao J."/>
            <person name="Mao Z."/>
            <person name="Pires J.C."/>
            <person name="Luo M."/>
            <person name="Kudrna D."/>
            <person name="Wing R.A."/>
            <person name="Meyers B.C."/>
            <person name="Yi K."/>
            <person name="Kong H."/>
            <person name="Lavrijsen P."/>
            <person name="Sunseri F."/>
            <person name="Falavigna A."/>
            <person name="Ye Y."/>
            <person name="Leebens-Mack J.H."/>
            <person name="Chen G."/>
        </authorList>
    </citation>
    <scope>NUCLEOTIDE SEQUENCE [LARGE SCALE GENOMIC DNA]</scope>
    <source>
        <strain evidence="10">cv. DH0086</strain>
    </source>
</reference>
<evidence type="ECO:0000313" key="10">
    <source>
        <dbReference type="Proteomes" id="UP000243459"/>
    </source>
</evidence>
<dbReference type="Gene3D" id="2.130.10.10">
    <property type="entry name" value="YVTN repeat-like/Quinoprotein amine dehydrogenase"/>
    <property type="match status" value="5"/>
</dbReference>
<dbReference type="InterPro" id="IPR015943">
    <property type="entry name" value="WD40/YVTN_repeat-like_dom_sf"/>
</dbReference>
<sequence>MAELNPSLRWRLQAGSYLGEISALCFLPLPSSLSPYPILLAGSGSEILAYDVKSGALLRSFHVFQGIRVHGISLRSVDQKGEVLHCSVVVYGERRVKLFRLEYDVKAGIEMELVGQLPRFDHWVLDTRSLKEDDCLAVGLSDNSVALWDMNNPDTLLRVKSSERSLLYSMRIWGDSLEALRIASGTIYNEIIVWKLIPQDLLPSSSCLIGLTNRCTSDYDEVQFHGQQYISVFLSRLTGHEGSIFRIAWSSDGSRLMSVSDDRSARIWIISGPNQAPCVLTETYRCNLSLDLVLFGHNARIWDCYISESVVITAGEDCTCRLWGMDGKQLSTIKEHVGRGIWRCLYDPGSSLLVTAGFDSAIKVHLLRSSSLREITANDGLRNESKNRTETFTICAPKMSNLFGLMDSKSEYIRCLRFARENILYVATNNGYLYHVKLLDGDALWTEIAQVSKEAPIICMDIISLNLSACVEDIVAVGDGKGNVTVIRAVDGDPIPKYAVCSTWSAEKDRQLLGIYWCKSLGCNHLFTADPRGALKLWNIGTSQSNADNTNVHAVFLAAVFSSSFGTRIMSLDASIREEVLICGDQRGNLSVFPLSEGLLVDNSSKIEEKVPLLSQFKGAHGISCVTSVLITTLNMYEVEVHTTGGDGCICYFRYSKNSQHLEFTGMKQVKELSTIQCLRTESASKENLAQGNYAVGFMSADFIIWNLKNESKVVQVSCGGWRRPNSYYLGDFPEHQNCFAYLKDNDIHIHRQWLPVKERELIPKVLHVQYHGRETHSVCFISFGMQSIPMKSCYSCLATGCEDGTVRLTRYRGFDMGRWCESKLLGEHVGGSAVRSVYFVSKTHIITTSQSCGSNHGVADKNDNPLLLISVGAKQVLTSWLLQYRSTDIENLHHNGANTDSEDVHSPTLSMYFQWLSTHMPPKFASSHQKVKREPKAPENGNCLTTKITLLESDLTKTKKLKPKSELMDRQDNDWRYMAVTAFLVKHVDSRLNVCFVVVACSDATLMLRALLLPNRLWVDIATLVSETSPVLALQHLVIPSFFQVEGTVRSGNSYIIVSGSTDGSITFWDITETIDGFMQRTLELRLEMLMGCQRRPQTGRGSQGGRWWKSLKHQPSQKNARVSVTATEAAGDNHNGQGTKQVPVDPSSFGRSDSAKNQTTSQPNSNIASSEIHQVWPLHILNSVHQSGVNCLHVSERMDCLLSKSETYCLVSGGDDQAVNYLVFDLTRKTMKSDSCSSEPTEKSNRMPDCVTGRESGSIFTEKCSSHSMHNHYQLRVHYRDKVDSAHSSAVKGIWTDGIWAFSTGLDQRIRCWRLGQCGKLIEHSHLVVSVPEPEALDALNCGSGMYQIAVAGRGMQMAEFYSSTGEE</sequence>
<gene>
    <name evidence="9" type="ORF">A4U43_C02F22510</name>
</gene>
<evidence type="ECO:0000256" key="8">
    <source>
        <dbReference type="SAM" id="MobiDB-lite"/>
    </source>
</evidence>
<dbReference type="InterPro" id="IPR011047">
    <property type="entry name" value="Quinoprotein_ADH-like_sf"/>
</dbReference>
<keyword evidence="5" id="KW-0677">Repeat</keyword>
<dbReference type="InterPro" id="IPR036322">
    <property type="entry name" value="WD40_repeat_dom_sf"/>
</dbReference>
<keyword evidence="10" id="KW-1185">Reference proteome</keyword>
<comment type="subcellular location">
    <subcellularLocation>
        <location evidence="1">Cytoplasm</location>
    </subcellularLocation>
</comment>
<organism evidence="9 10">
    <name type="scientific">Asparagus officinalis</name>
    <name type="common">Garden asparagus</name>
    <dbReference type="NCBI Taxonomy" id="4686"/>
    <lineage>
        <taxon>Eukaryota</taxon>
        <taxon>Viridiplantae</taxon>
        <taxon>Streptophyta</taxon>
        <taxon>Embryophyta</taxon>
        <taxon>Tracheophyta</taxon>
        <taxon>Spermatophyta</taxon>
        <taxon>Magnoliopsida</taxon>
        <taxon>Liliopsida</taxon>
        <taxon>Asparagales</taxon>
        <taxon>Asparagaceae</taxon>
        <taxon>Asparagoideae</taxon>
        <taxon>Asparagus</taxon>
    </lineage>
</organism>
<dbReference type="GO" id="GO:0030488">
    <property type="term" value="P:tRNA methylation"/>
    <property type="evidence" value="ECO:0007669"/>
    <property type="project" value="TreeGrafter"/>
</dbReference>
<evidence type="ECO:0000256" key="6">
    <source>
        <dbReference type="ARBA" id="ARBA00038255"/>
    </source>
</evidence>
<dbReference type="Gramene" id="ONK78795">
    <property type="protein sequence ID" value="ONK78795"/>
    <property type="gene ID" value="A4U43_C02F22510"/>
</dbReference>
<proteinExistence type="inferred from homology"/>
<dbReference type="SUPFAM" id="SSF50998">
    <property type="entry name" value="Quinoprotein alcohol dehydrogenase-like"/>
    <property type="match status" value="1"/>
</dbReference>
<evidence type="ECO:0000313" key="9">
    <source>
        <dbReference type="EMBL" id="ONK78795.1"/>
    </source>
</evidence>
<feature type="repeat" description="WD" evidence="7">
    <location>
        <begin position="237"/>
        <end position="268"/>
    </location>
</feature>
<dbReference type="InterPro" id="IPR001680">
    <property type="entry name" value="WD40_rpt"/>
</dbReference>
<dbReference type="PROSITE" id="PS50082">
    <property type="entry name" value="WD_REPEATS_2"/>
    <property type="match status" value="2"/>
</dbReference>
<name>A0A5P1FK92_ASPOF</name>
<dbReference type="Pfam" id="PF00400">
    <property type="entry name" value="WD40"/>
    <property type="match status" value="3"/>
</dbReference>
<evidence type="ECO:0000256" key="3">
    <source>
        <dbReference type="ARBA" id="ARBA00022574"/>
    </source>
</evidence>
<dbReference type="EMBL" id="CM007382">
    <property type="protein sequence ID" value="ONK78795.1"/>
    <property type="molecule type" value="Genomic_DNA"/>
</dbReference>
<feature type="compositionally biased region" description="Polar residues" evidence="8">
    <location>
        <begin position="1115"/>
        <end position="1128"/>
    </location>
</feature>
<dbReference type="PANTHER" id="PTHR14344:SF3">
    <property type="entry name" value="WD REPEAT-CONTAINING PROTEIN 6"/>
    <property type="match status" value="1"/>
</dbReference>